<evidence type="ECO:0000313" key="3">
    <source>
        <dbReference type="EMBL" id="UTT84015.1"/>
    </source>
</evidence>
<dbReference type="Proteomes" id="UP001059120">
    <property type="component" value="Chromosome 1"/>
</dbReference>
<gene>
    <name evidence="3" type="ORF">LZI70_10020</name>
</gene>
<dbReference type="CDD" id="cd01948">
    <property type="entry name" value="EAL"/>
    <property type="match status" value="1"/>
</dbReference>
<dbReference type="Gene3D" id="3.30.70.270">
    <property type="match status" value="1"/>
</dbReference>
<dbReference type="InterPro" id="IPR052155">
    <property type="entry name" value="Biofilm_reg_signaling"/>
</dbReference>
<proteinExistence type="predicted"/>
<name>A0ABY5G3B0_VIBPE</name>
<dbReference type="InterPro" id="IPR001633">
    <property type="entry name" value="EAL_dom"/>
</dbReference>
<protein>
    <submittedName>
        <fullName evidence="3">EAL domain-containing protein</fullName>
    </submittedName>
</protein>
<dbReference type="SMART" id="SM00267">
    <property type="entry name" value="GGDEF"/>
    <property type="match status" value="1"/>
</dbReference>
<feature type="domain" description="EAL" evidence="1">
    <location>
        <begin position="404"/>
        <end position="658"/>
    </location>
</feature>
<evidence type="ECO:0000259" key="2">
    <source>
        <dbReference type="PROSITE" id="PS50887"/>
    </source>
</evidence>
<sequence>MLFPKVLNKRKFLFTSLLALLVVASTTVLVMQSTNLLVKKSPLAEAAAEIKINGSLAYLWFDEIVSGDTTQSIQEVWYYLEIADWHVGALLDGGESIMGSYQAISDPELRERLMMLRQTLAEFRQYAGSHYQQSVLETPSLGLKTDEYYLDFASQADEIQRVIKTSYESGIASYTKTSITLIIAAVFIAVYSLRVQFKYEQSRDLLLKSLTDAKSSIELKNKQLHTQAYFDPLTELPNRTLFLDRLGQSILNAQQTQRPFALLFLDLDHFKEVNDLYGHAAGDELLKQVAQRITQSIRVTDLSARFSGDEFVIVLEHLRDVDMAVSVANKIASKLIKRLREPFTLKHGIAEVTASIGISIYPDDSTSQHSLIRYADDAMYHAKSSGKNNFQFYSKELNYIAMSQKELERELRQAVDKQQFEIHYLPKWALKSRDVKGVEALVRWNHPTKGLMCPNDFIPVAEATGQIRQIDLLVAEMALAQHKNWLTRGIDIGVMSFNISARSLKHPQFFDALKRVIISSGVATHRIEVEITETVMIDNDQFAQIIFKELHQLGVRIALDDFGTGFSSLSYLKDFEFDTLKIDRSFVMDYVTNSTSLVLLKSMIQIGNELGVAVVAEGVETLQQQRDLMVMGCEIGQGFYLTSPQTADKLIENLRLNSVSNVVPMSSSLG</sequence>
<evidence type="ECO:0000259" key="1">
    <source>
        <dbReference type="PROSITE" id="PS50883"/>
    </source>
</evidence>
<dbReference type="Pfam" id="PF00563">
    <property type="entry name" value="EAL"/>
    <property type="match status" value="1"/>
</dbReference>
<dbReference type="Gene3D" id="3.20.20.450">
    <property type="entry name" value="EAL domain"/>
    <property type="match status" value="1"/>
</dbReference>
<accession>A0ABY5G3B0</accession>
<dbReference type="InterPro" id="IPR043128">
    <property type="entry name" value="Rev_trsase/Diguanyl_cyclase"/>
</dbReference>
<keyword evidence="4" id="KW-1185">Reference proteome</keyword>
<dbReference type="PROSITE" id="PS50887">
    <property type="entry name" value="GGDEF"/>
    <property type="match status" value="1"/>
</dbReference>
<dbReference type="SUPFAM" id="SSF55073">
    <property type="entry name" value="Nucleotide cyclase"/>
    <property type="match status" value="1"/>
</dbReference>
<dbReference type="PANTHER" id="PTHR44757:SF2">
    <property type="entry name" value="BIOFILM ARCHITECTURE MAINTENANCE PROTEIN MBAA"/>
    <property type="match status" value="1"/>
</dbReference>
<evidence type="ECO:0000313" key="4">
    <source>
        <dbReference type="Proteomes" id="UP001059120"/>
    </source>
</evidence>
<dbReference type="SUPFAM" id="SSF141868">
    <property type="entry name" value="EAL domain-like"/>
    <property type="match status" value="1"/>
</dbReference>
<dbReference type="CDD" id="cd01949">
    <property type="entry name" value="GGDEF"/>
    <property type="match status" value="1"/>
</dbReference>
<dbReference type="PANTHER" id="PTHR44757">
    <property type="entry name" value="DIGUANYLATE CYCLASE DGCP"/>
    <property type="match status" value="1"/>
</dbReference>
<dbReference type="InterPro" id="IPR000160">
    <property type="entry name" value="GGDEF_dom"/>
</dbReference>
<dbReference type="Pfam" id="PF00990">
    <property type="entry name" value="GGDEF"/>
    <property type="match status" value="1"/>
</dbReference>
<dbReference type="NCBIfam" id="TIGR00254">
    <property type="entry name" value="GGDEF"/>
    <property type="match status" value="1"/>
</dbReference>
<feature type="domain" description="GGDEF" evidence="2">
    <location>
        <begin position="258"/>
        <end position="395"/>
    </location>
</feature>
<reference evidence="3" key="1">
    <citation type="submission" date="2022-01" db="EMBL/GenBank/DDBJ databases">
        <title>Alginate degradation mechanism of Vibrio pelagius WXL662.</title>
        <authorList>
            <person name="He X."/>
        </authorList>
    </citation>
    <scope>NUCLEOTIDE SEQUENCE</scope>
    <source>
        <strain evidence="3">WXL662</strain>
    </source>
</reference>
<dbReference type="RefSeq" id="WP_255230000.1">
    <property type="nucleotide sequence ID" value="NZ_CP090614.1"/>
</dbReference>
<organism evidence="3 4">
    <name type="scientific">Vibrio pelagius</name>
    <dbReference type="NCBI Taxonomy" id="28169"/>
    <lineage>
        <taxon>Bacteria</taxon>
        <taxon>Pseudomonadati</taxon>
        <taxon>Pseudomonadota</taxon>
        <taxon>Gammaproteobacteria</taxon>
        <taxon>Vibrionales</taxon>
        <taxon>Vibrionaceae</taxon>
        <taxon>Vibrio</taxon>
    </lineage>
</organism>
<dbReference type="InterPro" id="IPR035919">
    <property type="entry name" value="EAL_sf"/>
</dbReference>
<dbReference type="InterPro" id="IPR029787">
    <property type="entry name" value="Nucleotide_cyclase"/>
</dbReference>
<dbReference type="EMBL" id="CP090614">
    <property type="protein sequence ID" value="UTT84015.1"/>
    <property type="molecule type" value="Genomic_DNA"/>
</dbReference>
<dbReference type="PROSITE" id="PS50883">
    <property type="entry name" value="EAL"/>
    <property type="match status" value="1"/>
</dbReference>
<dbReference type="SMART" id="SM00052">
    <property type="entry name" value="EAL"/>
    <property type="match status" value="1"/>
</dbReference>